<dbReference type="Gene3D" id="2.30.30.100">
    <property type="match status" value="1"/>
</dbReference>
<accession>A0A150IIV6</accession>
<evidence type="ECO:0008006" key="5">
    <source>
        <dbReference type="Google" id="ProtNLM"/>
    </source>
</evidence>
<comment type="caution">
    <text evidence="1">The sequence shown here is derived from an EMBL/GenBank/DDBJ whole genome shotgun (WGS) entry which is preliminary data.</text>
</comment>
<dbReference type="Proteomes" id="UP000092401">
    <property type="component" value="Unassembled WGS sequence"/>
</dbReference>
<reference evidence="3 4" key="1">
    <citation type="journal article" date="2016" name="ISME J.">
        <title>Chasing the elusive Euryarchaeota class WSA2: genomes reveal a uniquely fastidious methyl-reducing methanogen.</title>
        <authorList>
            <person name="Nobu M.K."/>
            <person name="Narihiro T."/>
            <person name="Kuroda K."/>
            <person name="Mei R."/>
            <person name="Liu W.T."/>
        </authorList>
    </citation>
    <scope>NUCLEOTIDE SEQUENCE [LARGE SCALE GENOMIC DNA]</scope>
    <source>
        <strain evidence="1">B03fssc0709_Meth_Bin005</strain>
        <strain evidence="2">U1lsi0528_Bin089</strain>
    </source>
</reference>
<name>A0A150IIV6_9EURY</name>
<dbReference type="EMBL" id="LNGE01000037">
    <property type="protein sequence ID" value="KYC44899.1"/>
    <property type="molecule type" value="Genomic_DNA"/>
</dbReference>
<sequence length="71" mass="7821">MSKLLLKKLESYLGKKLIISIDGSIFTGDFVDFDEDVLCLSDVKDISGSTGKELLVSVSNVVWIILAEDKK</sequence>
<dbReference type="InterPro" id="IPR010920">
    <property type="entry name" value="LSM_dom_sf"/>
</dbReference>
<dbReference type="SUPFAM" id="SSF50182">
    <property type="entry name" value="Sm-like ribonucleoproteins"/>
    <property type="match status" value="1"/>
</dbReference>
<evidence type="ECO:0000313" key="4">
    <source>
        <dbReference type="Proteomes" id="UP000092401"/>
    </source>
</evidence>
<gene>
    <name evidence="2" type="ORF">AMQ74_01339</name>
    <name evidence="1" type="ORF">APG10_01300</name>
</gene>
<evidence type="ECO:0000313" key="2">
    <source>
        <dbReference type="EMBL" id="KYC49981.1"/>
    </source>
</evidence>
<dbReference type="EMBL" id="LNGD01000090">
    <property type="protein sequence ID" value="KYC49981.1"/>
    <property type="molecule type" value="Genomic_DNA"/>
</dbReference>
<dbReference type="Proteomes" id="UP000075578">
    <property type="component" value="Unassembled WGS sequence"/>
</dbReference>
<accession>A0A150IYA3</accession>
<evidence type="ECO:0000313" key="3">
    <source>
        <dbReference type="Proteomes" id="UP000075578"/>
    </source>
</evidence>
<evidence type="ECO:0000313" key="1">
    <source>
        <dbReference type="EMBL" id="KYC44899.1"/>
    </source>
</evidence>
<organism evidence="1 4">
    <name type="scientific">Candidatus Methanofastidiosum methylothiophilum</name>
    <dbReference type="NCBI Taxonomy" id="1705564"/>
    <lineage>
        <taxon>Archaea</taxon>
        <taxon>Methanobacteriati</taxon>
        <taxon>Methanobacteriota</taxon>
        <taxon>Stenosarchaea group</taxon>
        <taxon>Candidatus Methanofastidiosia</taxon>
        <taxon>Candidatus Methanofastidiosales</taxon>
        <taxon>Candidatus Methanofastidiosaceae</taxon>
        <taxon>Candidatus Methanofastidiosum</taxon>
    </lineage>
</organism>
<proteinExistence type="predicted"/>
<dbReference type="AlphaFoldDB" id="A0A150IIV6"/>
<protein>
    <recommendedName>
        <fullName evidence="5">LSM domain protein</fullName>
    </recommendedName>
</protein>